<evidence type="ECO:0000313" key="1">
    <source>
        <dbReference type="EMBL" id="SCW36574.1"/>
    </source>
</evidence>
<dbReference type="RefSeq" id="WP_090643725.1">
    <property type="nucleotide sequence ID" value="NZ_CBCRYE010000001.1"/>
</dbReference>
<sequence>MFIETSSDRFRREIAAHLAAFLCDPDGDEAVALQIIEIIAWRMTAREDYQVATVGAFVRINLAWLDKGRISYCELLERFTTAAAYAALGHEALASTLSVSVPDVRLP</sequence>
<dbReference type="Proteomes" id="UP000199150">
    <property type="component" value="Unassembled WGS sequence"/>
</dbReference>
<accession>A0A1G4PW33</accession>
<dbReference type="AlphaFoldDB" id="A0A1G4PW33"/>
<dbReference type="OrthoDB" id="9805663at2"/>
<dbReference type="STRING" id="260084.SAMN02927928_0717"/>
<evidence type="ECO:0000313" key="2">
    <source>
        <dbReference type="Proteomes" id="UP000199150"/>
    </source>
</evidence>
<gene>
    <name evidence="1" type="ORF">SAMN02927928_0717</name>
</gene>
<keyword evidence="2" id="KW-1185">Reference proteome</keyword>
<organism evidence="1 2">
    <name type="scientific">Asticcacaulis taihuensis</name>
    <dbReference type="NCBI Taxonomy" id="260084"/>
    <lineage>
        <taxon>Bacteria</taxon>
        <taxon>Pseudomonadati</taxon>
        <taxon>Pseudomonadota</taxon>
        <taxon>Alphaproteobacteria</taxon>
        <taxon>Caulobacterales</taxon>
        <taxon>Caulobacteraceae</taxon>
        <taxon>Asticcacaulis</taxon>
    </lineage>
</organism>
<dbReference type="EMBL" id="FMTS01000001">
    <property type="protein sequence ID" value="SCW36574.1"/>
    <property type="molecule type" value="Genomic_DNA"/>
</dbReference>
<proteinExistence type="predicted"/>
<reference evidence="2" key="1">
    <citation type="submission" date="2016-10" db="EMBL/GenBank/DDBJ databases">
        <authorList>
            <person name="Varghese N."/>
            <person name="Submissions S."/>
        </authorList>
    </citation>
    <scope>NUCLEOTIDE SEQUENCE [LARGE SCALE GENOMIC DNA]</scope>
    <source>
        <strain evidence="2">CGMCC 1.3431</strain>
    </source>
</reference>
<name>A0A1G4PW33_9CAUL</name>
<protein>
    <submittedName>
        <fullName evidence="1">Uncharacterized protein</fullName>
    </submittedName>
</protein>